<protein>
    <submittedName>
        <fullName evidence="1">Uncharacterized protein</fullName>
    </submittedName>
</protein>
<dbReference type="EMBL" id="GGEC01064056">
    <property type="protein sequence ID" value="MBX44540.1"/>
    <property type="molecule type" value="Transcribed_RNA"/>
</dbReference>
<sequence>MHAYHKKMYKLQHVNTFLHTLLNASK</sequence>
<proteinExistence type="predicted"/>
<reference evidence="1" key="1">
    <citation type="submission" date="2018-02" db="EMBL/GenBank/DDBJ databases">
        <title>Rhizophora mucronata_Transcriptome.</title>
        <authorList>
            <person name="Meera S.P."/>
            <person name="Sreeshan A."/>
            <person name="Augustine A."/>
        </authorList>
    </citation>
    <scope>NUCLEOTIDE SEQUENCE</scope>
    <source>
        <tissue evidence="1">Leaf</tissue>
    </source>
</reference>
<dbReference type="AlphaFoldDB" id="A0A2P2NQ56"/>
<organism evidence="1">
    <name type="scientific">Rhizophora mucronata</name>
    <name type="common">Asiatic mangrove</name>
    <dbReference type="NCBI Taxonomy" id="61149"/>
    <lineage>
        <taxon>Eukaryota</taxon>
        <taxon>Viridiplantae</taxon>
        <taxon>Streptophyta</taxon>
        <taxon>Embryophyta</taxon>
        <taxon>Tracheophyta</taxon>
        <taxon>Spermatophyta</taxon>
        <taxon>Magnoliopsida</taxon>
        <taxon>eudicotyledons</taxon>
        <taxon>Gunneridae</taxon>
        <taxon>Pentapetalae</taxon>
        <taxon>rosids</taxon>
        <taxon>fabids</taxon>
        <taxon>Malpighiales</taxon>
        <taxon>Rhizophoraceae</taxon>
        <taxon>Rhizophora</taxon>
    </lineage>
</organism>
<accession>A0A2P2NQ56</accession>
<evidence type="ECO:0000313" key="1">
    <source>
        <dbReference type="EMBL" id="MBX44540.1"/>
    </source>
</evidence>
<name>A0A2P2NQ56_RHIMU</name>